<sequence length="119" mass="13471">MHKFVLIAVILASVTLFVRCDEPDDLKREHAALLKGKQDLKAITDIMKSDYITNFCGILGKGVDTLEKETQDKLKNETDPAKRHEIITWATKAYARMSKFIQEIIDNLPPPTPAPFTDE</sequence>
<gene>
    <name evidence="2" type="ORF">OSB1V03_LOCUS4212</name>
</gene>
<dbReference type="AlphaFoldDB" id="A0A7R9KIA1"/>
<accession>A0A7R9KIA1</accession>
<dbReference type="EMBL" id="CAJPIZ010001870">
    <property type="protein sequence ID" value="CAG2104191.1"/>
    <property type="molecule type" value="Genomic_DNA"/>
</dbReference>
<feature type="chain" id="PRO_5036210946" description="Secreted protein" evidence="1">
    <location>
        <begin position="21"/>
        <end position="119"/>
    </location>
</feature>
<proteinExistence type="predicted"/>
<keyword evidence="3" id="KW-1185">Reference proteome</keyword>
<evidence type="ECO:0008006" key="4">
    <source>
        <dbReference type="Google" id="ProtNLM"/>
    </source>
</evidence>
<name>A0A7R9KIA1_9ACAR</name>
<reference evidence="2" key="1">
    <citation type="submission" date="2020-11" db="EMBL/GenBank/DDBJ databases">
        <authorList>
            <person name="Tran Van P."/>
        </authorList>
    </citation>
    <scope>NUCLEOTIDE SEQUENCE</scope>
</reference>
<organism evidence="2">
    <name type="scientific">Medioppia subpectinata</name>
    <dbReference type="NCBI Taxonomy" id="1979941"/>
    <lineage>
        <taxon>Eukaryota</taxon>
        <taxon>Metazoa</taxon>
        <taxon>Ecdysozoa</taxon>
        <taxon>Arthropoda</taxon>
        <taxon>Chelicerata</taxon>
        <taxon>Arachnida</taxon>
        <taxon>Acari</taxon>
        <taxon>Acariformes</taxon>
        <taxon>Sarcoptiformes</taxon>
        <taxon>Oribatida</taxon>
        <taxon>Brachypylina</taxon>
        <taxon>Oppioidea</taxon>
        <taxon>Oppiidae</taxon>
        <taxon>Medioppia</taxon>
    </lineage>
</organism>
<dbReference type="EMBL" id="OC856445">
    <property type="protein sequence ID" value="CAD7623761.1"/>
    <property type="molecule type" value="Genomic_DNA"/>
</dbReference>
<evidence type="ECO:0000313" key="2">
    <source>
        <dbReference type="EMBL" id="CAD7623761.1"/>
    </source>
</evidence>
<evidence type="ECO:0000313" key="3">
    <source>
        <dbReference type="Proteomes" id="UP000759131"/>
    </source>
</evidence>
<keyword evidence="1" id="KW-0732">Signal</keyword>
<protein>
    <recommendedName>
        <fullName evidence="4">Secreted protein</fullName>
    </recommendedName>
</protein>
<dbReference type="OrthoDB" id="6522184at2759"/>
<dbReference type="Proteomes" id="UP000759131">
    <property type="component" value="Unassembled WGS sequence"/>
</dbReference>
<feature type="signal peptide" evidence="1">
    <location>
        <begin position="1"/>
        <end position="20"/>
    </location>
</feature>
<evidence type="ECO:0000256" key="1">
    <source>
        <dbReference type="SAM" id="SignalP"/>
    </source>
</evidence>